<comment type="caution">
    <text evidence="1">The sequence shown here is derived from an EMBL/GenBank/DDBJ whole genome shotgun (WGS) entry which is preliminary data.</text>
</comment>
<dbReference type="Pfam" id="PF04827">
    <property type="entry name" value="Plant_tran"/>
    <property type="match status" value="1"/>
</dbReference>
<reference evidence="1" key="1">
    <citation type="journal article" date="2023" name="Plant J.">
        <title>Genome sequences and population genomics provide insights into the demographic history, inbreeding, and mutation load of two 'living fossil' tree species of Dipteronia.</title>
        <authorList>
            <person name="Feng Y."/>
            <person name="Comes H.P."/>
            <person name="Chen J."/>
            <person name="Zhu S."/>
            <person name="Lu R."/>
            <person name="Zhang X."/>
            <person name="Li P."/>
            <person name="Qiu J."/>
            <person name="Olsen K.M."/>
            <person name="Qiu Y."/>
        </authorList>
    </citation>
    <scope>NUCLEOTIDE SEQUENCE</scope>
    <source>
        <strain evidence="1">NBL</strain>
    </source>
</reference>
<dbReference type="AlphaFoldDB" id="A0AAE0DT92"/>
<dbReference type="PANTHER" id="PTHR47150">
    <property type="entry name" value="OS12G0169200 PROTEIN"/>
    <property type="match status" value="1"/>
</dbReference>
<evidence type="ECO:0008006" key="3">
    <source>
        <dbReference type="Google" id="ProtNLM"/>
    </source>
</evidence>
<keyword evidence="2" id="KW-1185">Reference proteome</keyword>
<name>A0AAE0DT92_9ROSI</name>
<proteinExistence type="predicted"/>
<dbReference type="PANTHER" id="PTHR47150:SF5">
    <property type="entry name" value="OS07G0546750 PROTEIN"/>
    <property type="match status" value="1"/>
</dbReference>
<dbReference type="EMBL" id="JANJYJ010000010">
    <property type="protein sequence ID" value="KAK3184025.1"/>
    <property type="molecule type" value="Genomic_DNA"/>
</dbReference>
<accession>A0AAE0DT92</accession>
<protein>
    <recommendedName>
        <fullName evidence="3">DDE Tnp4 domain-containing protein</fullName>
    </recommendedName>
</protein>
<evidence type="ECO:0000313" key="1">
    <source>
        <dbReference type="EMBL" id="KAK3184025.1"/>
    </source>
</evidence>
<sequence length="137" mass="16411">MRVSTYVYTSCITMFTSRKGMMLLVDRACPDYRKWQLQFVYYRMATRQIVVMDLYKLKRLWSLRATLIQSISHHTNGKKRLFAMKHEATRKDVEHAFGVLQSRLAITHDLVRFWKKNDLCTIMKTCIILHNMIMEDE</sequence>
<gene>
    <name evidence="1" type="ORF">Dsin_031311</name>
</gene>
<evidence type="ECO:0000313" key="2">
    <source>
        <dbReference type="Proteomes" id="UP001281410"/>
    </source>
</evidence>
<dbReference type="InterPro" id="IPR006912">
    <property type="entry name" value="Harbinger_derived_prot"/>
</dbReference>
<dbReference type="Proteomes" id="UP001281410">
    <property type="component" value="Unassembled WGS sequence"/>
</dbReference>
<organism evidence="1 2">
    <name type="scientific">Dipteronia sinensis</name>
    <dbReference type="NCBI Taxonomy" id="43782"/>
    <lineage>
        <taxon>Eukaryota</taxon>
        <taxon>Viridiplantae</taxon>
        <taxon>Streptophyta</taxon>
        <taxon>Embryophyta</taxon>
        <taxon>Tracheophyta</taxon>
        <taxon>Spermatophyta</taxon>
        <taxon>Magnoliopsida</taxon>
        <taxon>eudicotyledons</taxon>
        <taxon>Gunneridae</taxon>
        <taxon>Pentapetalae</taxon>
        <taxon>rosids</taxon>
        <taxon>malvids</taxon>
        <taxon>Sapindales</taxon>
        <taxon>Sapindaceae</taxon>
        <taxon>Hippocastanoideae</taxon>
        <taxon>Acereae</taxon>
        <taxon>Dipteronia</taxon>
    </lineage>
</organism>